<evidence type="ECO:0000313" key="1">
    <source>
        <dbReference type="EMBL" id="EDZ97205.1"/>
    </source>
</evidence>
<name>B5VUI9_LIMMA</name>
<keyword evidence="2" id="KW-1185">Reference proteome</keyword>
<sequence>MIYDIDSQEATMNLVISEEITDNFNYSSSANADFVPDIQNYALTNNLEDIFVLDQLFPSLNNVVNSVNNTLIEDASGYAWFGHHSHITTNNADQDSRYYASEISGVSNLTDNPLNLSEMNLWEEAYSKAFDRLNSFVNNSNVEEQLKSVFGEQVDIEAAQNLINQIILGEIVPTIEIVSSADIGGAQGAYAKDTNTIYISQEVFSLNDVRFVTDVLTEEIGHYLDDYLGNEESLGDTGLAFAMQVRSQNLDVESLEFARSINDNITVDINGELTNLQTSSLQDRWYINIYEWENRTLDNLRYATQAVAGKTVSNVRSDGNIGFSENWGWGSPDVGNGNYRKPFIDLGDGFIGNIASDYFSKNMLTQYEFQAGEQYEFTVRSDDGFRIAARPIDSENDNDLRFVAIPFETENWEFITRNDWEWETAYDTRTYTFTPQQSGDYWIYVEYYEEEEVAYFDLTWNPVLADDTNGQSTDHTNNEPINLRDNWRINIYDWSNNDFITVVEDKTVSNIRSDGNIGFSENWGWGSPDVGNGRYVGNDLNQTVPSDYFLKDMWTHYEFQAGEQYEFTVRSDDGFKIVARPIDSENWEFITRNDWEWETAYDTRTYTFTPQQNGEYVIYVEYSEIQEVAYFDLTWNPVLTDDTNGQSTDHTNNEPINLRDNWRINIYDWSNDDSITVVEDKTVSNIRSDGNIGFSENWGWDSPDVGNGRYVGNDLNQTVPSDYFLKDMLTQYEFQAGQQYEFTVRSDDGFRIAARPIDSENWEFITRNDWEWETAYDTRKYTFTPQQSGDYWIWVDYYEIEEVAYFDLTWNPVLTDDTNGQSTDHTNNEPINLRDNWRINIYDWSNDDSITVVEDKTVSNIRSDGNIGFSENWGLGSPDVGNGRYVGNDLNQTVPSDYFRKNMLTQYEFQAGEQYEFTVRSDDGFRIAASPIDSENWEFITRNDWEWETAYNTKTYTFTPQQSGDYSIYVQYREKERNAYFDLTWQPKLSDTTRSFEFADWIHSGTPPAFREFSGNSLNERANIDPSKETIIVIHGWAGSSTEGQPLNSGDGIYNLGLTIKDKNPDAQVLALDWHKQSAHRFTGPGGPAGRIRRVADWAIETLELSGVNSGENLTVIGHSLGSYLAGEIGDGIDNTKNLVALDPAFGMYDLNIFDPFTYELPTQFNQAAQNSLSLVDGSASSIGNLTASSTADVSFLIDYPWTERLNVWGINIISTPINPVTRHTGVVSVFQDIVERDLLGDDFTNWQIPPFVENHYNDDRTRIIGRHEGKIHVDENFKITRLETARGTYWEN</sequence>
<dbReference type="Gene3D" id="3.40.50.1820">
    <property type="entry name" value="alpha/beta hydrolase"/>
    <property type="match status" value="1"/>
</dbReference>
<dbReference type="RefSeq" id="WP_006667997.1">
    <property type="nucleotide sequence ID" value="NZ_ABYK01000001.1"/>
</dbReference>
<dbReference type="PRINTS" id="PR00821">
    <property type="entry name" value="TAGLIPASE"/>
</dbReference>
<gene>
    <name evidence="1" type="ORF">AmaxDRAFT_0234</name>
</gene>
<dbReference type="InterPro" id="IPR029058">
    <property type="entry name" value="AB_hydrolase_fold"/>
</dbReference>
<comment type="caution">
    <text evidence="1">The sequence shown here is derived from an EMBL/GenBank/DDBJ whole genome shotgun (WGS) entry which is preliminary data.</text>
</comment>
<dbReference type="Proteomes" id="UP000004061">
    <property type="component" value="Unassembled WGS sequence"/>
</dbReference>
<evidence type="ECO:0000313" key="2">
    <source>
        <dbReference type="Proteomes" id="UP000004061"/>
    </source>
</evidence>
<dbReference type="GO" id="GO:0016298">
    <property type="term" value="F:lipase activity"/>
    <property type="evidence" value="ECO:0007669"/>
    <property type="project" value="InterPro"/>
</dbReference>
<dbReference type="SUPFAM" id="SSF53474">
    <property type="entry name" value="alpha/beta-Hydrolases"/>
    <property type="match status" value="1"/>
</dbReference>
<proteinExistence type="predicted"/>
<dbReference type="EMBL" id="ABYK01000001">
    <property type="protein sequence ID" value="EDZ97205.1"/>
    <property type="molecule type" value="Genomic_DNA"/>
</dbReference>
<dbReference type="InterPro" id="IPR000734">
    <property type="entry name" value="TAG_lipase"/>
</dbReference>
<organism evidence="1 2">
    <name type="scientific">Limnospira maxima CS-328</name>
    <dbReference type="NCBI Taxonomy" id="513049"/>
    <lineage>
        <taxon>Bacteria</taxon>
        <taxon>Bacillati</taxon>
        <taxon>Cyanobacteriota</taxon>
        <taxon>Cyanophyceae</taxon>
        <taxon>Oscillatoriophycideae</taxon>
        <taxon>Oscillatoriales</taxon>
        <taxon>Sirenicapillariaceae</taxon>
        <taxon>Limnospira</taxon>
    </lineage>
</organism>
<accession>B5VUI9</accession>
<reference evidence="1 2" key="1">
    <citation type="journal article" date="2011" name="Appl. Environ. Microbiol.">
        <title>Contribution of a Sodium Ion Gradient to Energy Conservation during Fermentation in the Cyanobacterium Arthrospira (Spirulina) maxima CS-328.</title>
        <authorList>
            <person name="Carrieri D."/>
            <person name="Ananyev G."/>
            <person name="Lenz O."/>
            <person name="Bryant D.A."/>
            <person name="Dismukes G.C."/>
        </authorList>
    </citation>
    <scope>NUCLEOTIDE SEQUENCE [LARGE SCALE GENOMIC DNA]</scope>
    <source>
        <strain evidence="1 2">CS-328</strain>
    </source>
</reference>
<protein>
    <submittedName>
        <fullName evidence="1">Uncharacterized protein</fullName>
    </submittedName>
</protein>